<dbReference type="OrthoDB" id="5488593at2"/>
<keyword evidence="2" id="KW-0175">Coiled coil</keyword>
<dbReference type="InterPro" id="IPR004096">
    <property type="entry name" value="V4R"/>
</dbReference>
<dbReference type="InterPro" id="IPR051932">
    <property type="entry name" value="Bact_StressResp_Reg"/>
</dbReference>
<protein>
    <recommendedName>
        <fullName evidence="3">STAS domain-containing protein</fullName>
    </recommendedName>
</protein>
<name>A0A4P2Q9U2_SORCE</name>
<dbReference type="CDD" id="cd07041">
    <property type="entry name" value="STAS_RsbR_RsbS_like"/>
    <property type="match status" value="1"/>
</dbReference>
<dbReference type="SUPFAM" id="SSF52091">
    <property type="entry name" value="SpoIIaa-like"/>
    <property type="match status" value="1"/>
</dbReference>
<dbReference type="InterPro" id="IPR024096">
    <property type="entry name" value="NO_sig/Golgi_transp_ligand-bd"/>
</dbReference>
<dbReference type="Proteomes" id="UP000295781">
    <property type="component" value="Chromosome"/>
</dbReference>
<evidence type="ECO:0000313" key="5">
    <source>
        <dbReference type="Proteomes" id="UP000295781"/>
    </source>
</evidence>
<dbReference type="RefSeq" id="WP_129353925.1">
    <property type="nucleotide sequence ID" value="NZ_CP012670.1"/>
</dbReference>
<dbReference type="PANTHER" id="PTHR33745:SF3">
    <property type="entry name" value="RSBT CO-ANTAGONIST PROTEIN RSBRC"/>
    <property type="match status" value="1"/>
</dbReference>
<accession>A0A4P2Q9U2</accession>
<dbReference type="PANTHER" id="PTHR33745">
    <property type="entry name" value="RSBT ANTAGONIST PROTEIN RSBS-RELATED"/>
    <property type="match status" value="1"/>
</dbReference>
<dbReference type="SMART" id="SM00989">
    <property type="entry name" value="V4R"/>
    <property type="match status" value="1"/>
</dbReference>
<feature type="coiled-coil region" evidence="2">
    <location>
        <begin position="193"/>
        <end position="248"/>
    </location>
</feature>
<dbReference type="AlphaFoldDB" id="A0A4P2Q9U2"/>
<reference evidence="4 5" key="1">
    <citation type="submission" date="2015-09" db="EMBL/GenBank/DDBJ databases">
        <title>Sorangium comparison.</title>
        <authorList>
            <person name="Zaburannyi N."/>
            <person name="Bunk B."/>
            <person name="Overmann J."/>
            <person name="Mueller R."/>
        </authorList>
    </citation>
    <scope>NUCLEOTIDE SEQUENCE [LARGE SCALE GENOMIC DNA]</scope>
    <source>
        <strain evidence="4 5">So ceGT47</strain>
    </source>
</reference>
<dbReference type="EMBL" id="CP012670">
    <property type="protein sequence ID" value="AUX26365.1"/>
    <property type="molecule type" value="Genomic_DNA"/>
</dbReference>
<keyword evidence="1" id="KW-0597">Phosphoprotein</keyword>
<dbReference type="PROSITE" id="PS50801">
    <property type="entry name" value="STAS"/>
    <property type="match status" value="1"/>
</dbReference>
<evidence type="ECO:0000313" key="4">
    <source>
        <dbReference type="EMBL" id="AUX26365.1"/>
    </source>
</evidence>
<dbReference type="Gene3D" id="3.30.750.24">
    <property type="entry name" value="STAS domain"/>
    <property type="match status" value="1"/>
</dbReference>
<dbReference type="SUPFAM" id="SSF111126">
    <property type="entry name" value="Ligand-binding domain in the NO signalling and Golgi transport"/>
    <property type="match status" value="1"/>
</dbReference>
<gene>
    <name evidence="4" type="ORF">SOCEGT47_069260</name>
</gene>
<dbReference type="InterPro" id="IPR002645">
    <property type="entry name" value="STAS_dom"/>
</dbReference>
<dbReference type="InterPro" id="IPR036513">
    <property type="entry name" value="STAS_dom_sf"/>
</dbReference>
<sequence>MSTSSQLSDKKFRVDVGGMPIEWDVENGRCTWAGVPSVSMFVSSSVLGLMAGFQRMAGTERFNLAVESGGRLSIGDDWKYLSGYPTFEEGFRALGIGAATAGWGLWQVLSVDRERKEARFRVVNGWEALYQKELGVCWGSSMIAGKLAGYCTRLFGQECEVEQTSFAARGDPHDEFTVRRATITLEERLNRLLEEERATKADLAIALHKLKREVEERARIAEELQKTEQELREKLSLIERQQRELRALATPILQVWDGVLTLPLIGTLDGVRAGVITEELLDAIVRTGARYAILDMTGVDGIDEAIADRVLRIVRAVELLGARGIITGVRPAVAALITSLGLDLSAVSTQRNLREGLRMSIRSLDGAPAGGGGGGR</sequence>
<dbReference type="Pfam" id="PF01740">
    <property type="entry name" value="STAS"/>
    <property type="match status" value="1"/>
</dbReference>
<feature type="domain" description="STAS" evidence="3">
    <location>
        <begin position="249"/>
        <end position="360"/>
    </location>
</feature>
<proteinExistence type="predicted"/>
<evidence type="ECO:0000256" key="1">
    <source>
        <dbReference type="ARBA" id="ARBA00022553"/>
    </source>
</evidence>
<dbReference type="Gene3D" id="3.30.1380.20">
    <property type="entry name" value="Trafficking protein particle complex subunit 3"/>
    <property type="match status" value="1"/>
</dbReference>
<evidence type="ECO:0000256" key="2">
    <source>
        <dbReference type="SAM" id="Coils"/>
    </source>
</evidence>
<organism evidence="4 5">
    <name type="scientific">Sorangium cellulosum</name>
    <name type="common">Polyangium cellulosum</name>
    <dbReference type="NCBI Taxonomy" id="56"/>
    <lineage>
        <taxon>Bacteria</taxon>
        <taxon>Pseudomonadati</taxon>
        <taxon>Myxococcota</taxon>
        <taxon>Polyangia</taxon>
        <taxon>Polyangiales</taxon>
        <taxon>Polyangiaceae</taxon>
        <taxon>Sorangium</taxon>
    </lineage>
</organism>
<evidence type="ECO:0000259" key="3">
    <source>
        <dbReference type="PROSITE" id="PS50801"/>
    </source>
</evidence>